<gene>
    <name evidence="2" type="ORF">ACFSUC_08870</name>
</gene>
<dbReference type="SUPFAM" id="SSF55136">
    <property type="entry name" value="Probable bacterial effector-binding domain"/>
    <property type="match status" value="1"/>
</dbReference>
<name>A0ABW5R9J2_9BACL</name>
<feature type="domain" description="AraC effector-binding" evidence="1">
    <location>
        <begin position="27"/>
        <end position="187"/>
    </location>
</feature>
<evidence type="ECO:0000313" key="3">
    <source>
        <dbReference type="Proteomes" id="UP001597497"/>
    </source>
</evidence>
<proteinExistence type="predicted"/>
<evidence type="ECO:0000259" key="1">
    <source>
        <dbReference type="SMART" id="SM00871"/>
    </source>
</evidence>
<dbReference type="RefSeq" id="WP_379929190.1">
    <property type="nucleotide sequence ID" value="NZ_JBHUMM010000014.1"/>
</dbReference>
<evidence type="ECO:0000313" key="2">
    <source>
        <dbReference type="EMBL" id="MFD2671716.1"/>
    </source>
</evidence>
<dbReference type="Proteomes" id="UP001597497">
    <property type="component" value="Unassembled WGS sequence"/>
</dbReference>
<dbReference type="InterPro" id="IPR053182">
    <property type="entry name" value="YobU-like_regulator"/>
</dbReference>
<dbReference type="InterPro" id="IPR029441">
    <property type="entry name" value="Cass2"/>
</dbReference>
<dbReference type="PANTHER" id="PTHR36444:SF2">
    <property type="entry name" value="TRANSCRIPTIONAL REGULATOR PROTEIN YOBU-RELATED"/>
    <property type="match status" value="1"/>
</dbReference>
<sequence>MMKQDKFNELKTQNELKTDNEMITHHEPVRIEEFPSFSLAGISVVTTNAAEISGNGKIARLFDQFYSRNIAHQLSPYQQKSGIYSCYFNYENGDSGAYEVMVGVHVHLGLEESVPADLNIFTVPAAKYAVFVTEQGPIVEVIQQAWGRIWEWSQKPGNERAFSGDFEYYSPHIDPNHGQAEIYIALR</sequence>
<protein>
    <submittedName>
        <fullName evidence="2">GyrI-like domain-containing protein</fullName>
    </submittedName>
</protein>
<dbReference type="EMBL" id="JBHUMM010000014">
    <property type="protein sequence ID" value="MFD2671716.1"/>
    <property type="molecule type" value="Genomic_DNA"/>
</dbReference>
<dbReference type="SMART" id="SM00871">
    <property type="entry name" value="AraC_E_bind"/>
    <property type="match status" value="1"/>
</dbReference>
<dbReference type="Pfam" id="PF14526">
    <property type="entry name" value="Cass2"/>
    <property type="match status" value="1"/>
</dbReference>
<dbReference type="InterPro" id="IPR010499">
    <property type="entry name" value="AraC_E-bd"/>
</dbReference>
<dbReference type="Gene3D" id="3.20.80.10">
    <property type="entry name" value="Regulatory factor, effector binding domain"/>
    <property type="match status" value="1"/>
</dbReference>
<dbReference type="InterPro" id="IPR011256">
    <property type="entry name" value="Reg_factor_effector_dom_sf"/>
</dbReference>
<dbReference type="PANTHER" id="PTHR36444">
    <property type="entry name" value="TRANSCRIPTIONAL REGULATOR PROTEIN YOBU-RELATED"/>
    <property type="match status" value="1"/>
</dbReference>
<keyword evidence="3" id="KW-1185">Reference proteome</keyword>
<organism evidence="2 3">
    <name type="scientific">Marinicrinis sediminis</name>
    <dbReference type="NCBI Taxonomy" id="1652465"/>
    <lineage>
        <taxon>Bacteria</taxon>
        <taxon>Bacillati</taxon>
        <taxon>Bacillota</taxon>
        <taxon>Bacilli</taxon>
        <taxon>Bacillales</taxon>
        <taxon>Paenibacillaceae</taxon>
    </lineage>
</organism>
<comment type="caution">
    <text evidence="2">The sequence shown here is derived from an EMBL/GenBank/DDBJ whole genome shotgun (WGS) entry which is preliminary data.</text>
</comment>
<accession>A0ABW5R9J2</accession>
<reference evidence="3" key="1">
    <citation type="journal article" date="2019" name="Int. J. Syst. Evol. Microbiol.">
        <title>The Global Catalogue of Microorganisms (GCM) 10K type strain sequencing project: providing services to taxonomists for standard genome sequencing and annotation.</title>
        <authorList>
            <consortium name="The Broad Institute Genomics Platform"/>
            <consortium name="The Broad Institute Genome Sequencing Center for Infectious Disease"/>
            <person name="Wu L."/>
            <person name="Ma J."/>
        </authorList>
    </citation>
    <scope>NUCLEOTIDE SEQUENCE [LARGE SCALE GENOMIC DNA]</scope>
    <source>
        <strain evidence="3">KCTC 33676</strain>
    </source>
</reference>